<feature type="compositionally biased region" description="Polar residues" evidence="1">
    <location>
        <begin position="32"/>
        <end position="41"/>
    </location>
</feature>
<proteinExistence type="predicted"/>
<sequence>MNILQKIFTPGSSAKKKSLLHGDQEARERQSHTSPKASASTRIKRKSTTENSDGDSCGPLVQSVSLTVISDPVPTSFKTNSSFANQSRQTQGTASPKSVHLAGSLSNASYHLDRHHQYTSTQASSVSRHNQRSFFDRMQNSGSFALGDTTVAGGSSSANGGTVNLWRLPWTQQKVTMCPHCHRPRQRDRNTHVFRASYSVQQTGSENGMGDDMSEANDDMSYGDLEDMGGPTGESVTYCRCGAAVDGDTPPDHDNSIESAEERPQVFVVETQNPRTVLLRGPITNDSVSDSDGDEDHRRSYKLSLVSSLTSASLRRRAPHVQPTQSTNPPQSSSTSVPRSVSHWLHEQEASEAPALSSPKGVR</sequence>
<accession>A0A088RPH8</accession>
<reference evidence="2 3" key="1">
    <citation type="journal article" date="2015" name="Sci. Rep.">
        <title>The genome of Leishmania panamensis: insights into genomics of the L. (Viannia) subgenus.</title>
        <authorList>
            <person name="Llanes A."/>
            <person name="Restrepo C.M."/>
            <person name="Vecchio G.D."/>
            <person name="Anguizola F.J."/>
            <person name="Lleonart R."/>
        </authorList>
    </citation>
    <scope>NUCLEOTIDE SEQUENCE [LARGE SCALE GENOMIC DNA]</scope>
    <source>
        <strain evidence="2 3">MHOM/PA/94/PSC-1</strain>
    </source>
</reference>
<evidence type="ECO:0000313" key="2">
    <source>
        <dbReference type="EMBL" id="AIN97700.1"/>
    </source>
</evidence>
<keyword evidence="3" id="KW-1185">Reference proteome</keyword>
<feature type="region of interest" description="Disordered" evidence="1">
    <location>
        <begin position="1"/>
        <end position="59"/>
    </location>
</feature>
<organism evidence="2 3">
    <name type="scientific">Leishmania panamensis</name>
    <dbReference type="NCBI Taxonomy" id="5679"/>
    <lineage>
        <taxon>Eukaryota</taxon>
        <taxon>Discoba</taxon>
        <taxon>Euglenozoa</taxon>
        <taxon>Kinetoplastea</taxon>
        <taxon>Metakinetoplastina</taxon>
        <taxon>Trypanosomatida</taxon>
        <taxon>Trypanosomatidae</taxon>
        <taxon>Leishmaniinae</taxon>
        <taxon>Leishmania</taxon>
        <taxon>Leishmania guyanensis species complex</taxon>
    </lineage>
</organism>
<feature type="compositionally biased region" description="Basic and acidic residues" evidence="1">
    <location>
        <begin position="20"/>
        <end position="31"/>
    </location>
</feature>
<gene>
    <name evidence="2" type="ORF">LPMP_202060</name>
</gene>
<feature type="compositionally biased region" description="Basic and acidic residues" evidence="1">
    <location>
        <begin position="250"/>
        <end position="264"/>
    </location>
</feature>
<feature type="region of interest" description="Disordered" evidence="1">
    <location>
        <begin position="79"/>
        <end position="100"/>
    </location>
</feature>
<dbReference type="VEuPathDB" id="TriTrypDB:LPMP_202060"/>
<dbReference type="eggNOG" id="ENOG502SK6I">
    <property type="taxonomic scope" value="Eukaryota"/>
</dbReference>
<dbReference type="KEGG" id="lpan:LPMP_202060"/>
<feature type="region of interest" description="Disordered" evidence="1">
    <location>
        <begin position="243"/>
        <end position="363"/>
    </location>
</feature>
<evidence type="ECO:0000256" key="1">
    <source>
        <dbReference type="SAM" id="MobiDB-lite"/>
    </source>
</evidence>
<feature type="compositionally biased region" description="Low complexity" evidence="1">
    <location>
        <begin position="322"/>
        <end position="342"/>
    </location>
</feature>
<protein>
    <submittedName>
        <fullName evidence="2">Uncharacterized protein</fullName>
    </submittedName>
</protein>
<dbReference type="Proteomes" id="UP000063063">
    <property type="component" value="Chromosome 20"/>
</dbReference>
<feature type="compositionally biased region" description="Polar residues" evidence="1">
    <location>
        <begin position="79"/>
        <end position="96"/>
    </location>
</feature>
<name>A0A088RPH8_LEIPA</name>
<dbReference type="AlphaFoldDB" id="A0A088RPH8"/>
<feature type="compositionally biased region" description="Low complexity" evidence="1">
    <location>
        <begin position="303"/>
        <end position="313"/>
    </location>
</feature>
<dbReference type="OrthoDB" id="260260at2759"/>
<dbReference type="GeneID" id="22574415"/>
<dbReference type="RefSeq" id="XP_010698407.1">
    <property type="nucleotide sequence ID" value="XM_010700105.1"/>
</dbReference>
<dbReference type="EMBL" id="CP009389">
    <property type="protein sequence ID" value="AIN97700.1"/>
    <property type="molecule type" value="Genomic_DNA"/>
</dbReference>
<dbReference type="VEuPathDB" id="TriTrypDB:LPAL13_200026000"/>
<evidence type="ECO:0000313" key="3">
    <source>
        <dbReference type="Proteomes" id="UP000063063"/>
    </source>
</evidence>